<feature type="transmembrane region" description="Helical" evidence="1">
    <location>
        <begin position="21"/>
        <end position="42"/>
    </location>
</feature>
<organism evidence="2 3">
    <name type="scientific">Aquicella siphonis</name>
    <dbReference type="NCBI Taxonomy" id="254247"/>
    <lineage>
        <taxon>Bacteria</taxon>
        <taxon>Pseudomonadati</taxon>
        <taxon>Pseudomonadota</taxon>
        <taxon>Gammaproteobacteria</taxon>
        <taxon>Legionellales</taxon>
        <taxon>Coxiellaceae</taxon>
        <taxon>Aquicella</taxon>
    </lineage>
</organism>
<keyword evidence="1" id="KW-1133">Transmembrane helix</keyword>
<evidence type="ECO:0000313" key="2">
    <source>
        <dbReference type="EMBL" id="VVC75475.1"/>
    </source>
</evidence>
<dbReference type="AlphaFoldDB" id="A0A5E4PFR6"/>
<reference evidence="2 3" key="1">
    <citation type="submission" date="2019-08" db="EMBL/GenBank/DDBJ databases">
        <authorList>
            <person name="Guy L."/>
        </authorList>
    </citation>
    <scope>NUCLEOTIDE SEQUENCE [LARGE SCALE GENOMIC DNA]</scope>
    <source>
        <strain evidence="2 3">SGT-108</strain>
    </source>
</reference>
<dbReference type="Proteomes" id="UP000324194">
    <property type="component" value="Chromosome 1"/>
</dbReference>
<evidence type="ECO:0000256" key="1">
    <source>
        <dbReference type="SAM" id="Phobius"/>
    </source>
</evidence>
<keyword evidence="3" id="KW-1185">Reference proteome</keyword>
<dbReference type="EMBL" id="LR699119">
    <property type="protein sequence ID" value="VVC75475.1"/>
    <property type="molecule type" value="Genomic_DNA"/>
</dbReference>
<keyword evidence="1" id="KW-0472">Membrane</keyword>
<dbReference type="KEGG" id="asip:AQUSIP_07650"/>
<gene>
    <name evidence="2" type="ORF">AQUSIP_07650</name>
</gene>
<keyword evidence="1" id="KW-0812">Transmembrane</keyword>
<name>A0A5E4PFR6_9COXI</name>
<protein>
    <submittedName>
        <fullName evidence="2">Uncharacterized protein</fullName>
    </submittedName>
</protein>
<proteinExistence type="predicted"/>
<evidence type="ECO:0000313" key="3">
    <source>
        <dbReference type="Proteomes" id="UP000324194"/>
    </source>
</evidence>
<sequence length="59" mass="6478">MSCRNLHPLNLFKTIDSLITYGLLMLIGLMTRLATISLVIIFEAAVNGLLVRGFVADLT</sequence>
<accession>A0A5E4PFR6</accession>